<accession>A0A427DMM1</accession>
<feature type="transmembrane region" description="Helical" evidence="1">
    <location>
        <begin position="12"/>
        <end position="35"/>
    </location>
</feature>
<name>A0A427DMM1_9GAMM</name>
<dbReference type="InterPro" id="IPR012902">
    <property type="entry name" value="N_methyl_site"/>
</dbReference>
<evidence type="ECO:0000313" key="3">
    <source>
        <dbReference type="Proteomes" id="UP000276506"/>
    </source>
</evidence>
<dbReference type="NCBIfam" id="TIGR02532">
    <property type="entry name" value="IV_pilin_GFxxxE"/>
    <property type="match status" value="1"/>
</dbReference>
<keyword evidence="1" id="KW-0812">Transmembrane</keyword>
<evidence type="ECO:0000256" key="1">
    <source>
        <dbReference type="SAM" id="Phobius"/>
    </source>
</evidence>
<dbReference type="RefSeq" id="WP_041109701.1">
    <property type="nucleotide sequence ID" value="NZ_RHQL01000021.1"/>
</dbReference>
<reference evidence="2 3" key="1">
    <citation type="submission" date="2018-10" db="EMBL/GenBank/DDBJ databases">
        <title>Transmission dynamics of multidrug resistant bacteria on intensive care unit surfaces.</title>
        <authorList>
            <person name="D'Souza A.W."/>
            <person name="Potter R.F."/>
            <person name="Wallace M."/>
            <person name="Shupe A."/>
            <person name="Patel S."/>
            <person name="Sun S."/>
            <person name="Gul D."/>
            <person name="Kwon J.H."/>
            <person name="Andleeb S."/>
            <person name="Burnham C.-A.D."/>
            <person name="Dantas G."/>
        </authorList>
    </citation>
    <scope>NUCLEOTIDE SEQUENCE [LARGE SCALE GENOMIC DNA]</scope>
    <source>
        <strain evidence="2 3">PX_177</strain>
    </source>
</reference>
<evidence type="ECO:0000313" key="2">
    <source>
        <dbReference type="EMBL" id="RRV04689.1"/>
    </source>
</evidence>
<gene>
    <name evidence="2" type="ORF">EGJ28_21980</name>
</gene>
<keyword evidence="1" id="KW-0472">Membrane</keyword>
<dbReference type="AlphaFoldDB" id="A0A427DMM1"/>
<organism evidence="2 3">
    <name type="scientific">Stutzerimonas xanthomarina</name>
    <dbReference type="NCBI Taxonomy" id="271420"/>
    <lineage>
        <taxon>Bacteria</taxon>
        <taxon>Pseudomonadati</taxon>
        <taxon>Pseudomonadota</taxon>
        <taxon>Gammaproteobacteria</taxon>
        <taxon>Pseudomonadales</taxon>
        <taxon>Pseudomonadaceae</taxon>
        <taxon>Stutzerimonas</taxon>
    </lineage>
</organism>
<dbReference type="Proteomes" id="UP000276506">
    <property type="component" value="Unassembled WGS sequence"/>
</dbReference>
<comment type="caution">
    <text evidence="2">The sequence shown here is derived from an EMBL/GenBank/DDBJ whole genome shotgun (WGS) entry which is preliminary data.</text>
</comment>
<dbReference type="EMBL" id="RHQL01000021">
    <property type="protein sequence ID" value="RRV04689.1"/>
    <property type="molecule type" value="Genomic_DNA"/>
</dbReference>
<sequence length="174" mass="18891">MSRSLSGQSGFTMVEFCFALAIVGVVVGAIGAGIADRIQESRITSSIEQARTVLRSCEIARRKVIGTNVTGGVASHTYPALSSWSPTSALQARLATDHKLPATNHIRSEILVKFDAARCYVAVDLPFLQDGYGGLETETVSGKTRLIISSPRRLSNGTRWVTQQKRFLHLEATR</sequence>
<keyword evidence="1" id="KW-1133">Transmembrane helix</keyword>
<proteinExistence type="predicted"/>
<protein>
    <submittedName>
        <fullName evidence="2">Type II secretion system protein</fullName>
    </submittedName>
</protein>